<name>A0A0V0YTZ9_TRIBR</name>
<proteinExistence type="predicted"/>
<organism evidence="1 2">
    <name type="scientific">Trichinella britovi</name>
    <name type="common">Parasitic roundworm</name>
    <dbReference type="NCBI Taxonomy" id="45882"/>
    <lineage>
        <taxon>Eukaryota</taxon>
        <taxon>Metazoa</taxon>
        <taxon>Ecdysozoa</taxon>
        <taxon>Nematoda</taxon>
        <taxon>Enoplea</taxon>
        <taxon>Dorylaimia</taxon>
        <taxon>Trichinellida</taxon>
        <taxon>Trichinellidae</taxon>
        <taxon>Trichinella</taxon>
    </lineage>
</organism>
<dbReference type="Proteomes" id="UP000054653">
    <property type="component" value="Unassembled WGS sequence"/>
</dbReference>
<comment type="caution">
    <text evidence="1">The sequence shown here is derived from an EMBL/GenBank/DDBJ whole genome shotgun (WGS) entry which is preliminary data.</text>
</comment>
<accession>A0A0V0YTZ9</accession>
<reference evidence="1 2" key="1">
    <citation type="submission" date="2015-01" db="EMBL/GenBank/DDBJ databases">
        <title>Evolution of Trichinella species and genotypes.</title>
        <authorList>
            <person name="Korhonen P.K."/>
            <person name="Edoardo P."/>
            <person name="Giuseppe L.R."/>
            <person name="Gasser R.B."/>
        </authorList>
    </citation>
    <scope>NUCLEOTIDE SEQUENCE [LARGE SCALE GENOMIC DNA]</scope>
    <source>
        <strain evidence="1">ISS120</strain>
    </source>
</reference>
<dbReference type="AlphaFoldDB" id="A0A0V0YTZ9"/>
<evidence type="ECO:0000313" key="2">
    <source>
        <dbReference type="Proteomes" id="UP000054653"/>
    </source>
</evidence>
<protein>
    <submittedName>
        <fullName evidence="1">Uncharacterized protein</fullName>
    </submittedName>
</protein>
<sequence>MSVQVMVVPVLVMGVFAGYSFCDDVVRFEGLGFSWYNKC</sequence>
<dbReference type="EMBL" id="JYDI01006344">
    <property type="protein sequence ID" value="KRY03613.1"/>
    <property type="molecule type" value="Genomic_DNA"/>
</dbReference>
<evidence type="ECO:0000313" key="1">
    <source>
        <dbReference type="EMBL" id="KRY03613.1"/>
    </source>
</evidence>
<keyword evidence="2" id="KW-1185">Reference proteome</keyword>
<gene>
    <name evidence="1" type="ORF">T03_12352</name>
</gene>